<keyword evidence="4" id="KW-1185">Reference proteome</keyword>
<feature type="compositionally biased region" description="Basic and acidic residues" evidence="1">
    <location>
        <begin position="1"/>
        <end position="10"/>
    </location>
</feature>
<evidence type="ECO:0000256" key="1">
    <source>
        <dbReference type="SAM" id="MobiDB-lite"/>
    </source>
</evidence>
<dbReference type="OrthoDB" id="62853at2759"/>
<dbReference type="AlphaFoldDB" id="A0A428NUY5"/>
<feature type="compositionally biased region" description="Basic and acidic residues" evidence="1">
    <location>
        <begin position="47"/>
        <end position="86"/>
    </location>
</feature>
<proteinExistence type="predicted"/>
<feature type="compositionally biased region" description="Low complexity" evidence="1">
    <location>
        <begin position="98"/>
        <end position="130"/>
    </location>
</feature>
<evidence type="ECO:0000313" key="4">
    <source>
        <dbReference type="Proteomes" id="UP000288168"/>
    </source>
</evidence>
<sequence>MADQPNEKPEVAAAAADAQEAPTTENKPAEAPSAEDKAAEPAGETAKGGDEDGKAAEESKEAESSEKPAEAQDATDKPKEDDKPAAGDEDTEMKDATETPAAKEATADSAAPPADGETAAANTAAETPAAKGRNNRRKSTGGAGGKTLSKKASKARLTHLDAKPGDHFLVKLKGFPAWPAIICDESMLPQALVVNRPVTAARRDGTYNEAYADGGKRVNDRSFPVMYLYTNEFGWVPNTFLTELTPEKASETITEKMRKDLREAFELASQNNPIEYYQDVLKQFQEELIAQEEAKKEAAATPKKSKKGKAKAKAPADDLEMDDVDDDVPEKPKSKKRKAEDDVSTPQRSDSVKKPKIKLNTSTPKAANGTPKGKDESATKTKLKVKKSSEKKAEGPKEPKMTAEQRRQRKEKEVLYLRHKLQRGLLTRDQQPQESEMKQMSEYVTMLENFKDLEVSIIRSTKINKVLKAILKLQTIPREEEFHFKDRSQALLDQWNQLMANEPSTAAPNGVNGKSDAKHSEKKRESHSGKEDAEEPKAEESEKLKAEPEATPEAPAAVKSEKDETVAPPEPMETEA</sequence>
<feature type="region of interest" description="Disordered" evidence="1">
    <location>
        <begin position="1"/>
        <end position="154"/>
    </location>
</feature>
<feature type="region of interest" description="Disordered" evidence="1">
    <location>
        <begin position="502"/>
        <end position="576"/>
    </location>
</feature>
<feature type="compositionally biased region" description="Acidic residues" evidence="1">
    <location>
        <begin position="317"/>
        <end position="328"/>
    </location>
</feature>
<feature type="region of interest" description="Disordered" evidence="1">
    <location>
        <begin position="296"/>
        <end position="410"/>
    </location>
</feature>
<reference evidence="3 4" key="1">
    <citation type="submission" date="2017-06" db="EMBL/GenBank/DDBJ databases">
        <title>Comparative genomic analysis of Ambrosia Fusariam Clade fungi.</title>
        <authorList>
            <person name="Stajich J.E."/>
            <person name="Carrillo J."/>
            <person name="Kijimoto T."/>
            <person name="Eskalen A."/>
            <person name="O'Donnell K."/>
            <person name="Kasson M."/>
        </authorList>
    </citation>
    <scope>NUCLEOTIDE SEQUENCE [LARGE SCALE GENOMIC DNA]</scope>
    <source>
        <strain evidence="3 4">NRRL62584</strain>
    </source>
</reference>
<dbReference type="SUPFAM" id="SSF63748">
    <property type="entry name" value="Tudor/PWWP/MBT"/>
    <property type="match status" value="1"/>
</dbReference>
<feature type="compositionally biased region" description="Basic and acidic residues" evidence="1">
    <location>
        <begin position="387"/>
        <end position="410"/>
    </location>
</feature>
<organism evidence="3 4">
    <name type="scientific">Fusarium duplospermum</name>
    <dbReference type="NCBI Taxonomy" id="1325734"/>
    <lineage>
        <taxon>Eukaryota</taxon>
        <taxon>Fungi</taxon>
        <taxon>Dikarya</taxon>
        <taxon>Ascomycota</taxon>
        <taxon>Pezizomycotina</taxon>
        <taxon>Sordariomycetes</taxon>
        <taxon>Hypocreomycetidae</taxon>
        <taxon>Hypocreales</taxon>
        <taxon>Nectriaceae</taxon>
        <taxon>Fusarium</taxon>
        <taxon>Fusarium solani species complex</taxon>
    </lineage>
</organism>
<name>A0A428NUY5_9HYPO</name>
<accession>A0A428NUY5</accession>
<evidence type="ECO:0000259" key="2">
    <source>
        <dbReference type="PROSITE" id="PS50812"/>
    </source>
</evidence>
<evidence type="ECO:0000313" key="3">
    <source>
        <dbReference type="EMBL" id="RSL44643.1"/>
    </source>
</evidence>
<dbReference type="PROSITE" id="PS50812">
    <property type="entry name" value="PWWP"/>
    <property type="match status" value="1"/>
</dbReference>
<dbReference type="Proteomes" id="UP000288168">
    <property type="component" value="Unassembled WGS sequence"/>
</dbReference>
<dbReference type="STRING" id="1325734.A0A428NUY5"/>
<protein>
    <recommendedName>
        <fullName evidence="2">PWWP domain-containing protein</fullName>
    </recommendedName>
</protein>
<feature type="domain" description="PWWP" evidence="2">
    <location>
        <begin position="164"/>
        <end position="247"/>
    </location>
</feature>
<comment type="caution">
    <text evidence="3">The sequence shown here is derived from an EMBL/GenBank/DDBJ whole genome shotgun (WGS) entry which is preliminary data.</text>
</comment>
<feature type="compositionally biased region" description="Basic residues" evidence="1">
    <location>
        <begin position="303"/>
        <end position="312"/>
    </location>
</feature>
<gene>
    <name evidence="3" type="ORF">CEP54_014600</name>
</gene>
<dbReference type="SMART" id="SM00293">
    <property type="entry name" value="PWWP"/>
    <property type="match status" value="1"/>
</dbReference>
<feature type="compositionally biased region" description="Basic and acidic residues" evidence="1">
    <location>
        <begin position="515"/>
        <end position="548"/>
    </location>
</feature>
<dbReference type="Pfam" id="PF00855">
    <property type="entry name" value="PWWP"/>
    <property type="match status" value="1"/>
</dbReference>
<dbReference type="Gene3D" id="2.30.30.140">
    <property type="match status" value="1"/>
</dbReference>
<feature type="compositionally biased region" description="Low complexity" evidence="1">
    <location>
        <begin position="12"/>
        <end position="21"/>
    </location>
</feature>
<dbReference type="EMBL" id="NKCI01000285">
    <property type="protein sequence ID" value="RSL44643.1"/>
    <property type="molecule type" value="Genomic_DNA"/>
</dbReference>
<dbReference type="InterPro" id="IPR000313">
    <property type="entry name" value="PWWP_dom"/>
</dbReference>